<accession>A0A089P228</accession>
<dbReference type="Pfam" id="PF08447">
    <property type="entry name" value="PAS_3"/>
    <property type="match status" value="1"/>
</dbReference>
<feature type="domain" description="PAS fold-3" evidence="1">
    <location>
        <begin position="55"/>
        <end position="110"/>
    </location>
</feature>
<proteinExistence type="predicted"/>
<dbReference type="AlphaFoldDB" id="A0A089P228"/>
<dbReference type="InterPro" id="IPR000014">
    <property type="entry name" value="PAS"/>
</dbReference>
<gene>
    <name evidence="2" type="ORF">MOC_5060</name>
</gene>
<dbReference type="InterPro" id="IPR013655">
    <property type="entry name" value="PAS_fold_3"/>
</dbReference>
<evidence type="ECO:0000259" key="1">
    <source>
        <dbReference type="Pfam" id="PF08447"/>
    </source>
</evidence>
<evidence type="ECO:0000313" key="3">
    <source>
        <dbReference type="Proteomes" id="UP000029492"/>
    </source>
</evidence>
<name>A0A089P228_9HYPH</name>
<dbReference type="RefSeq" id="WP_043387077.1">
    <property type="nucleotide sequence ID" value="NZ_CP003811.1"/>
</dbReference>
<keyword evidence="3" id="KW-1185">Reference proteome</keyword>
<dbReference type="Gene3D" id="3.30.450.20">
    <property type="entry name" value="PAS domain"/>
    <property type="match status" value="1"/>
</dbReference>
<dbReference type="STRING" id="693986.MOC_5060"/>
<dbReference type="KEGG" id="mor:MOC_5060"/>
<sequence length="184" mass="19244">MMLASTAASALQAAGLIGLWDTDVRAGRSVLDTGAASLLAGDPRLAGTPLPLDAALGRIHPADRDWVFGRIHHVRRTGGPVSLEFRILTGAGETRWILNRGCLTPDADGALRGRGAYIDVTDLHPPSVRDAEGSGAAQGADLNVAADHGIAVHAALERHGDPYLKTVSEMLLLGIGRALARREP</sequence>
<dbReference type="CDD" id="cd00130">
    <property type="entry name" value="PAS"/>
    <property type="match status" value="1"/>
</dbReference>
<dbReference type="Proteomes" id="UP000029492">
    <property type="component" value="Chromosome"/>
</dbReference>
<reference evidence="2 3" key="1">
    <citation type="journal article" date="2014" name="PLoS ONE">
        <title>Genome Information of Methylobacterium oryzae, a Plant-Probiotic Methylotroph in the Phyllosphere.</title>
        <authorList>
            <person name="Kwak M.J."/>
            <person name="Jeong H."/>
            <person name="Madhaiyan M."/>
            <person name="Lee Y."/>
            <person name="Sa T.M."/>
            <person name="Oh T.K."/>
            <person name="Kim J.F."/>
        </authorList>
    </citation>
    <scope>NUCLEOTIDE SEQUENCE [LARGE SCALE GENOMIC DNA]</scope>
    <source>
        <strain evidence="2 3">CBMB20</strain>
    </source>
</reference>
<dbReference type="HOGENOM" id="CLU_107994_0_0_5"/>
<dbReference type="EMBL" id="CP003811">
    <property type="protein sequence ID" value="AIQ92815.1"/>
    <property type="molecule type" value="Genomic_DNA"/>
</dbReference>
<dbReference type="SUPFAM" id="SSF55785">
    <property type="entry name" value="PYP-like sensor domain (PAS domain)"/>
    <property type="match status" value="1"/>
</dbReference>
<evidence type="ECO:0000313" key="2">
    <source>
        <dbReference type="EMBL" id="AIQ92815.1"/>
    </source>
</evidence>
<dbReference type="Gene3D" id="2.10.70.100">
    <property type="match status" value="1"/>
</dbReference>
<dbReference type="InterPro" id="IPR035965">
    <property type="entry name" value="PAS-like_dom_sf"/>
</dbReference>
<protein>
    <submittedName>
        <fullName evidence="2">PAS domain-containing protein</fullName>
    </submittedName>
</protein>
<dbReference type="eggNOG" id="COG2202">
    <property type="taxonomic scope" value="Bacteria"/>
</dbReference>
<organism evidence="2 3">
    <name type="scientific">Methylobacterium oryzae CBMB20</name>
    <dbReference type="NCBI Taxonomy" id="693986"/>
    <lineage>
        <taxon>Bacteria</taxon>
        <taxon>Pseudomonadati</taxon>
        <taxon>Pseudomonadota</taxon>
        <taxon>Alphaproteobacteria</taxon>
        <taxon>Hyphomicrobiales</taxon>
        <taxon>Methylobacteriaceae</taxon>
        <taxon>Methylobacterium</taxon>
    </lineage>
</organism>